<dbReference type="PANTHER" id="PTHR45657">
    <property type="entry name" value="CRAL-TRIO DOMAIN-CONTAINING PROTEIN YKL091C-RELATED"/>
    <property type="match status" value="1"/>
</dbReference>
<evidence type="ECO:0000313" key="3">
    <source>
        <dbReference type="Proteomes" id="UP001178507"/>
    </source>
</evidence>
<proteinExistence type="predicted"/>
<comment type="caution">
    <text evidence="2">The sequence shown here is derived from an EMBL/GenBank/DDBJ whole genome shotgun (WGS) entry which is preliminary data.</text>
</comment>
<dbReference type="CDD" id="cd00170">
    <property type="entry name" value="SEC14"/>
    <property type="match status" value="1"/>
</dbReference>
<feature type="domain" description="CRAL-TRIO" evidence="1">
    <location>
        <begin position="104"/>
        <end position="288"/>
    </location>
</feature>
<dbReference type="AlphaFoldDB" id="A0AA36I2J7"/>
<dbReference type="PROSITE" id="PS50191">
    <property type="entry name" value="CRAL_TRIO"/>
    <property type="match status" value="1"/>
</dbReference>
<dbReference type="Proteomes" id="UP001178507">
    <property type="component" value="Unassembled WGS sequence"/>
</dbReference>
<keyword evidence="3" id="KW-1185">Reference proteome</keyword>
<dbReference type="InterPro" id="IPR051026">
    <property type="entry name" value="PI/PC_transfer"/>
</dbReference>
<dbReference type="InterPro" id="IPR036865">
    <property type="entry name" value="CRAL-TRIO_dom_sf"/>
</dbReference>
<protein>
    <recommendedName>
        <fullName evidence="1">CRAL-TRIO domain-containing protein</fullName>
    </recommendedName>
</protein>
<sequence length="293" mass="33051">MLATDPLIHEHFPQYLPSEDELAITVQMVATKPELDKQLKEIIAVDADVTATLRRFCWQAKQDDLKGAACAQEAVKLLEQCVQKRQQLGLDSILGSSPGFPEEYWESFIKTVPQTYHGLGRRGQPVMLIRFGGIDPARFRDFLAAGKEYSRGDVNAAVLCFLRCEECLFQRTVPQESRRIGHLTDRVLLMVDLWGMGLGHISFARDFLAVAVKQTVLLYPETLDRVLVLNAAWSFARLLWPILKQLLHPVTQRKVEIVDASGTREKLLEHLEPDKIPSCFGGDHPGVHMGRLL</sequence>
<evidence type="ECO:0000313" key="2">
    <source>
        <dbReference type="EMBL" id="CAJ1379150.1"/>
    </source>
</evidence>
<dbReference type="EMBL" id="CAUJNA010000602">
    <property type="protein sequence ID" value="CAJ1379150.1"/>
    <property type="molecule type" value="Genomic_DNA"/>
</dbReference>
<dbReference type="Gene3D" id="3.40.525.10">
    <property type="entry name" value="CRAL-TRIO lipid binding domain"/>
    <property type="match status" value="1"/>
</dbReference>
<dbReference type="Pfam" id="PF00650">
    <property type="entry name" value="CRAL_TRIO"/>
    <property type="match status" value="1"/>
</dbReference>
<reference evidence="2" key="1">
    <citation type="submission" date="2023-08" db="EMBL/GenBank/DDBJ databases">
        <authorList>
            <person name="Chen Y."/>
            <person name="Shah S."/>
            <person name="Dougan E. K."/>
            <person name="Thang M."/>
            <person name="Chan C."/>
        </authorList>
    </citation>
    <scope>NUCLEOTIDE SEQUENCE</scope>
</reference>
<organism evidence="2 3">
    <name type="scientific">Effrenium voratum</name>
    <dbReference type="NCBI Taxonomy" id="2562239"/>
    <lineage>
        <taxon>Eukaryota</taxon>
        <taxon>Sar</taxon>
        <taxon>Alveolata</taxon>
        <taxon>Dinophyceae</taxon>
        <taxon>Suessiales</taxon>
        <taxon>Symbiodiniaceae</taxon>
        <taxon>Effrenium</taxon>
    </lineage>
</organism>
<gene>
    <name evidence="2" type="ORF">EVOR1521_LOCUS7478</name>
</gene>
<dbReference type="InterPro" id="IPR001251">
    <property type="entry name" value="CRAL-TRIO_dom"/>
</dbReference>
<dbReference type="SMART" id="SM00516">
    <property type="entry name" value="SEC14"/>
    <property type="match status" value="1"/>
</dbReference>
<accession>A0AA36I2J7</accession>
<evidence type="ECO:0000259" key="1">
    <source>
        <dbReference type="PROSITE" id="PS50191"/>
    </source>
</evidence>
<dbReference type="SUPFAM" id="SSF52087">
    <property type="entry name" value="CRAL/TRIO domain"/>
    <property type="match status" value="1"/>
</dbReference>
<name>A0AA36I2J7_9DINO</name>
<dbReference type="PANTHER" id="PTHR45657:SF1">
    <property type="entry name" value="CRAL-TRIO DOMAIN-CONTAINING PROTEIN YKL091C-RELATED"/>
    <property type="match status" value="1"/>
</dbReference>